<feature type="domain" description="Zn(2)-C6 fungal-type" evidence="7">
    <location>
        <begin position="73"/>
        <end position="103"/>
    </location>
</feature>
<dbReference type="Proteomes" id="UP000654370">
    <property type="component" value="Unassembled WGS sequence"/>
</dbReference>
<dbReference type="GO" id="GO:0005634">
    <property type="term" value="C:nucleus"/>
    <property type="evidence" value="ECO:0007669"/>
    <property type="project" value="UniProtKB-SubCell"/>
</dbReference>
<dbReference type="SUPFAM" id="SSF57701">
    <property type="entry name" value="Zn2/Cys6 DNA-binding domain"/>
    <property type="match status" value="2"/>
</dbReference>
<keyword evidence="3" id="KW-0805">Transcription regulation</keyword>
<dbReference type="CDD" id="cd00067">
    <property type="entry name" value="GAL4"/>
    <property type="match status" value="2"/>
</dbReference>
<dbReference type="InterPro" id="IPR050815">
    <property type="entry name" value="TF_fung"/>
</dbReference>
<keyword evidence="4" id="KW-0804">Transcription</keyword>
<evidence type="ECO:0000256" key="1">
    <source>
        <dbReference type="ARBA" id="ARBA00004123"/>
    </source>
</evidence>
<name>A0A8H7U9A8_MORIS</name>
<evidence type="ECO:0000259" key="7">
    <source>
        <dbReference type="PROSITE" id="PS50048"/>
    </source>
</evidence>
<protein>
    <recommendedName>
        <fullName evidence="7">Zn(2)-C6 fungal-type domain-containing protein</fullName>
    </recommendedName>
</protein>
<accession>A0A8H7U9A8</accession>
<evidence type="ECO:0000313" key="8">
    <source>
        <dbReference type="EMBL" id="KAG2171533.1"/>
    </source>
</evidence>
<dbReference type="Pfam" id="PF04082">
    <property type="entry name" value="Fungal_trans"/>
    <property type="match status" value="1"/>
</dbReference>
<dbReference type="PANTHER" id="PTHR47338:SF5">
    <property type="entry name" value="ZN(II)2CYS6 TRANSCRIPTION FACTOR (EUROFUNG)"/>
    <property type="match status" value="1"/>
</dbReference>
<organism evidence="8 9">
    <name type="scientific">Mortierella isabellina</name>
    <name type="common">Filamentous fungus</name>
    <name type="synonym">Umbelopsis isabellina</name>
    <dbReference type="NCBI Taxonomy" id="91625"/>
    <lineage>
        <taxon>Eukaryota</taxon>
        <taxon>Fungi</taxon>
        <taxon>Fungi incertae sedis</taxon>
        <taxon>Mucoromycota</taxon>
        <taxon>Mucoromycotina</taxon>
        <taxon>Umbelopsidomycetes</taxon>
        <taxon>Umbelopsidales</taxon>
        <taxon>Umbelopsidaceae</taxon>
        <taxon>Umbelopsis</taxon>
    </lineage>
</organism>
<evidence type="ECO:0000256" key="6">
    <source>
        <dbReference type="SAM" id="MobiDB-lite"/>
    </source>
</evidence>
<dbReference type="GO" id="GO:0006351">
    <property type="term" value="P:DNA-templated transcription"/>
    <property type="evidence" value="ECO:0007669"/>
    <property type="project" value="InterPro"/>
</dbReference>
<dbReference type="EMBL" id="JAEPQZ010000020">
    <property type="protein sequence ID" value="KAG2171533.1"/>
    <property type="molecule type" value="Genomic_DNA"/>
</dbReference>
<dbReference type="GO" id="GO:0008270">
    <property type="term" value="F:zinc ion binding"/>
    <property type="evidence" value="ECO:0007669"/>
    <property type="project" value="InterPro"/>
</dbReference>
<dbReference type="PROSITE" id="PS00463">
    <property type="entry name" value="ZN2_CY6_FUNGAL_1"/>
    <property type="match status" value="1"/>
</dbReference>
<dbReference type="PROSITE" id="PS50048">
    <property type="entry name" value="ZN2_CY6_FUNGAL_2"/>
    <property type="match status" value="2"/>
</dbReference>
<feature type="domain" description="Zn(2)-C6 fungal-type" evidence="7">
    <location>
        <begin position="181"/>
        <end position="211"/>
    </location>
</feature>
<evidence type="ECO:0000313" key="9">
    <source>
        <dbReference type="Proteomes" id="UP000654370"/>
    </source>
</evidence>
<comment type="caution">
    <text evidence="8">The sequence shown here is derived from an EMBL/GenBank/DDBJ whole genome shotgun (WGS) entry which is preliminary data.</text>
</comment>
<evidence type="ECO:0000256" key="3">
    <source>
        <dbReference type="ARBA" id="ARBA00023015"/>
    </source>
</evidence>
<evidence type="ECO:0000256" key="5">
    <source>
        <dbReference type="ARBA" id="ARBA00023242"/>
    </source>
</evidence>
<feature type="region of interest" description="Disordered" evidence="6">
    <location>
        <begin position="133"/>
        <end position="154"/>
    </location>
</feature>
<dbReference type="InterPro" id="IPR001138">
    <property type="entry name" value="Zn2Cys6_DnaBD"/>
</dbReference>
<proteinExistence type="predicted"/>
<dbReference type="Pfam" id="PF00172">
    <property type="entry name" value="Zn_clus"/>
    <property type="match status" value="2"/>
</dbReference>
<comment type="subcellular location">
    <subcellularLocation>
        <location evidence="1">Nucleus</location>
    </subcellularLocation>
</comment>
<dbReference type="GO" id="GO:0000981">
    <property type="term" value="F:DNA-binding transcription factor activity, RNA polymerase II-specific"/>
    <property type="evidence" value="ECO:0007669"/>
    <property type="project" value="InterPro"/>
</dbReference>
<dbReference type="PANTHER" id="PTHR47338">
    <property type="entry name" value="ZN(II)2CYS6 TRANSCRIPTION FACTOR (EUROFUNG)-RELATED"/>
    <property type="match status" value="1"/>
</dbReference>
<dbReference type="AlphaFoldDB" id="A0A8H7U9A8"/>
<dbReference type="SMART" id="SM00066">
    <property type="entry name" value="GAL4"/>
    <property type="match status" value="2"/>
</dbReference>
<gene>
    <name evidence="8" type="ORF">INT43_008259</name>
</gene>
<dbReference type="InterPro" id="IPR007219">
    <property type="entry name" value="XnlR_reg_dom"/>
</dbReference>
<keyword evidence="2" id="KW-0479">Metal-binding</keyword>
<sequence length="947" mass="106732">MTLSDQLAGGQKDNDDLITSQEACRTSPQLHSEFPNIDSFPVFNHFHQKSLADLRGLFYMEEDCDDSSQLGAACYRCRGFRHACDRKKPTCSRCHRRGITCQYPEAAPTLKKLQKATETLGERLKKFGDRLKTADASSGNTNGGNNNNNNGQKGMSLLKLATADPSPDGTPVSATAFSVYPCTKCFKDLQQCDLKAPTCQRCIDNGFECVYTKTVPKANHVSQVLMTMNKVVDQWQESLDKMAKDFAQKTRDLGANMKMKQPRRPFAWKITSTGRGLSMESSVNSFNDLSKLVDQFKRTMHITPRDAAEDEEQQQAMPSELFDDTSSIHTASDLGFALWNSWAAHSNTSLPHDYALDISQQLIDSLIHLYARTPCCSQLRLSIINANDLLERYSKPEKQVSDMLVFAVCAMAARNAFQLHVWNVRAKQEPQQNMGKILSTAFCVKTRELLADCFDEPSLDTVQAAFIISYCNHFNGYSSANTIYDWVAFAMAQDMGLYDPKRKLSYEESMLVWSIYYHNTWYRVLQGGSSDTIQSSHFYPRIELPPLDLGPSTDPVAQHVNMAWHHLIKLQILRHDLMSRLVSAQKLQDQGTSPHLDLFAMQDKLFEFYKGIPASWQNPNPLLHVRPASVLAERLHNVEEHYENDVSELSSFCILNLHVHYNINKILLYQAFFPADHFPTSPFALQCLCTCIEAAYAITQTLDVMVNHRNDCNVPVLGFLFANTVYLRLLKYPDERFRQFARHNLRRSIQVSRLSSAYMFDFELAQKLVFVMEQTICAVDSNIIADDTSIHEMSAHSLFEDFDMVNTPVNRGEPIFFDFESASSPATKVEVQTSLLQSPEESIRQSFDSFNTPLVSCSSASVSPSLSSIHTVQYTGTNTMSHTAVAMDTSNVQPVTKSPASSYQNQDGLPTESMSQFISEMNLNKHVGDDGLVADMWQAIDEVRCTL</sequence>
<reference evidence="8" key="1">
    <citation type="submission" date="2020-12" db="EMBL/GenBank/DDBJ databases">
        <title>Metabolic potential, ecology and presence of endohyphal bacteria is reflected in genomic diversity of Mucoromycotina.</title>
        <authorList>
            <person name="Muszewska A."/>
            <person name="Okrasinska A."/>
            <person name="Steczkiewicz K."/>
            <person name="Drgas O."/>
            <person name="Orlowska M."/>
            <person name="Perlinska-Lenart U."/>
            <person name="Aleksandrzak-Piekarczyk T."/>
            <person name="Szatraj K."/>
            <person name="Zielenkiewicz U."/>
            <person name="Pilsyk S."/>
            <person name="Malc E."/>
            <person name="Mieczkowski P."/>
            <person name="Kruszewska J.S."/>
            <person name="Biernat P."/>
            <person name="Pawlowska J."/>
        </authorList>
    </citation>
    <scope>NUCLEOTIDE SEQUENCE</scope>
    <source>
        <strain evidence="8">WA0000067209</strain>
    </source>
</reference>
<keyword evidence="5" id="KW-0539">Nucleus</keyword>
<evidence type="ECO:0000256" key="4">
    <source>
        <dbReference type="ARBA" id="ARBA00023163"/>
    </source>
</evidence>
<dbReference type="Gene3D" id="4.10.240.10">
    <property type="entry name" value="Zn(2)-C6 fungal-type DNA-binding domain"/>
    <property type="match status" value="2"/>
</dbReference>
<dbReference type="OrthoDB" id="39175at2759"/>
<dbReference type="InterPro" id="IPR036864">
    <property type="entry name" value="Zn2-C6_fun-type_DNA-bd_sf"/>
</dbReference>
<feature type="compositionally biased region" description="Low complexity" evidence="6">
    <location>
        <begin position="139"/>
        <end position="151"/>
    </location>
</feature>
<dbReference type="GO" id="GO:0003677">
    <property type="term" value="F:DNA binding"/>
    <property type="evidence" value="ECO:0007669"/>
    <property type="project" value="InterPro"/>
</dbReference>
<keyword evidence="9" id="KW-1185">Reference proteome</keyword>
<dbReference type="CDD" id="cd12148">
    <property type="entry name" value="fungal_TF_MHR"/>
    <property type="match status" value="1"/>
</dbReference>
<evidence type="ECO:0000256" key="2">
    <source>
        <dbReference type="ARBA" id="ARBA00022723"/>
    </source>
</evidence>